<dbReference type="CDD" id="cd06464">
    <property type="entry name" value="ACD_sHsps-like"/>
    <property type="match status" value="1"/>
</dbReference>
<dbReference type="Proteomes" id="UP000242972">
    <property type="component" value="Unassembled WGS sequence"/>
</dbReference>
<reference evidence="1 2" key="1">
    <citation type="journal article" date="2014" name="BMC Genomics">
        <title>Comparison of environmental and isolate Sulfobacillus genomes reveals diverse carbon, sulfur, nitrogen, and hydrogen metabolisms.</title>
        <authorList>
            <person name="Justice N.B."/>
            <person name="Norman A."/>
            <person name="Brown C.T."/>
            <person name="Singh A."/>
            <person name="Thomas B.C."/>
            <person name="Banfield J.F."/>
        </authorList>
    </citation>
    <scope>NUCLEOTIDE SEQUENCE [LARGE SCALE GENOMIC DNA]</scope>
    <source>
        <strain evidence="1">AMDSBA4</strain>
    </source>
</reference>
<gene>
    <name evidence="1" type="ORF">C7B46_07185</name>
</gene>
<proteinExistence type="predicted"/>
<name>A0A2T2XHS9_9FIRM</name>
<evidence type="ECO:0008006" key="3">
    <source>
        <dbReference type="Google" id="ProtNLM"/>
    </source>
</evidence>
<accession>A0A2T2XHS9</accession>
<dbReference type="Gene3D" id="2.60.40.790">
    <property type="match status" value="1"/>
</dbReference>
<protein>
    <recommendedName>
        <fullName evidence="3">Hsp20/alpha crystallin family protein</fullName>
    </recommendedName>
</protein>
<dbReference type="InterPro" id="IPR008978">
    <property type="entry name" value="HSP20-like_chaperone"/>
</dbReference>
<organism evidence="1 2">
    <name type="scientific">Sulfobacillus benefaciens</name>
    <dbReference type="NCBI Taxonomy" id="453960"/>
    <lineage>
        <taxon>Bacteria</taxon>
        <taxon>Bacillati</taxon>
        <taxon>Bacillota</taxon>
        <taxon>Clostridia</taxon>
        <taxon>Eubacteriales</taxon>
        <taxon>Clostridiales Family XVII. Incertae Sedis</taxon>
        <taxon>Sulfobacillus</taxon>
    </lineage>
</organism>
<dbReference type="AlphaFoldDB" id="A0A2T2XHS9"/>
<comment type="caution">
    <text evidence="1">The sequence shown here is derived from an EMBL/GenBank/DDBJ whole genome shotgun (WGS) entry which is preliminary data.</text>
</comment>
<evidence type="ECO:0000313" key="1">
    <source>
        <dbReference type="EMBL" id="PSR34038.1"/>
    </source>
</evidence>
<sequence>MNISGTDSNQSWRTVQEQSRHFWNSPWAMVSQWRPDQTRDVFVYDHDQSLVVDIDLAGVNPDDVLLNVDPTRVHLEVRADALGRYGGDEILVPLPFHVDPQTAEAHWSHGLLEIEVRRQVTRVRQVRLSQRT</sequence>
<dbReference type="SUPFAM" id="SSF49764">
    <property type="entry name" value="HSP20-like chaperones"/>
    <property type="match status" value="1"/>
</dbReference>
<dbReference type="EMBL" id="PXYW01000013">
    <property type="protein sequence ID" value="PSR34038.1"/>
    <property type="molecule type" value="Genomic_DNA"/>
</dbReference>
<evidence type="ECO:0000313" key="2">
    <source>
        <dbReference type="Proteomes" id="UP000242972"/>
    </source>
</evidence>